<dbReference type="Proteomes" id="UP000827872">
    <property type="component" value="Linkage Group LG01"/>
</dbReference>
<evidence type="ECO:0000313" key="2">
    <source>
        <dbReference type="Proteomes" id="UP000827872"/>
    </source>
</evidence>
<gene>
    <name evidence="1" type="ORF">K3G42_019613</name>
</gene>
<organism evidence="1 2">
    <name type="scientific">Sphaerodactylus townsendi</name>
    <dbReference type="NCBI Taxonomy" id="933632"/>
    <lineage>
        <taxon>Eukaryota</taxon>
        <taxon>Metazoa</taxon>
        <taxon>Chordata</taxon>
        <taxon>Craniata</taxon>
        <taxon>Vertebrata</taxon>
        <taxon>Euteleostomi</taxon>
        <taxon>Lepidosauria</taxon>
        <taxon>Squamata</taxon>
        <taxon>Bifurcata</taxon>
        <taxon>Gekkota</taxon>
        <taxon>Sphaerodactylidae</taxon>
        <taxon>Sphaerodactylus</taxon>
    </lineage>
</organism>
<evidence type="ECO:0000313" key="1">
    <source>
        <dbReference type="EMBL" id="KAH8016555.1"/>
    </source>
</evidence>
<proteinExistence type="predicted"/>
<keyword evidence="2" id="KW-1185">Reference proteome</keyword>
<comment type="caution">
    <text evidence="1">The sequence shown here is derived from an EMBL/GenBank/DDBJ whole genome shotgun (WGS) entry which is preliminary data.</text>
</comment>
<sequence>MVGSEFGYFPKDLLEINHIYTHDELELPTDETDFVCFDGGKDDFENYNVDELLTLPEDIVASDAEAEVEILKEEDTEGADPAESVDPQTDDLEEALEESSDGGDSFLFEKDENVEGALDSKSENFTVNSDTDNPQGDQSAHQPFEEMQEILKVPEHESAKNSSISQGEAKQSDYGGKDDGAFSLLQQEVSEELKTKFGSTADAVVSDDETTSLVTSLDGRLMDDVDIDSYNAERLKESEEQSEGIPLLSFSDEVTSSEDPKVEKMLPEGIHESEMNDLDITGEGFKESIDVKKENSGLLTNLGDSIFAVVSGGERTTDETNGERVDLEEEEEDEVVLISKKENVQTHSEEALSKNGPSSTEYDHITKEIQNTDDHDLKERKYKTQDYEEEHSKSKAEPGTQNQLQSTSMHNIGAFSNYRDGQASKVPTEAKEETIKPPMGDTEDDPEGLFLHKVQDEERERESILEESLDNDTAHKIVWEELDGKDYEDVKSVNREPRVLEEHRNPSDQDDSNLFTGKTKHDTQQGEEDFELTETFSKEKQTNASAVENISTEGNTEETTKQETENQYLDGHEGLARSIKKQGIDKISTIEKMSPTQHGNHTQQNIIHHEAELMDKVIGANAGREKSSTAEVQSVETDAEEDDDLEELEELLQDENAVNAKLSKERLLDEQSLKLDVQSDNPQAELPNDAISRAANPVDETGEEAITTLEQGKKEESMQHLHEEHESMQLHEVSQITEMTENKKEEQEEMEPSTLPKVENSKVEEKNIFQDIQDKISTNLHISEVGDRKETPEHLVEDSLQKELADKHQHSYDLSTPSIVLEIKKEFIEPEYGESVRELAIMKAFLDEKRIARLQKYLGQQHVFRIESLFYDMELELMLAQKQNNNHEEIENALDQILESSESNILDVVEKILDSREIENKEEVVKEIDLFDEETALMDDIQELMYSLRHKYSPFSESAPLASPLESEMGSSVLITANAKQTEDDRHAIQSPAENTDQELPPHTEQMSEEQGVLQLDESKEDVNVLAATKTVDEIEGTPNAKDNAMEEHSNPTEADSAAPQILTALDGAILLAKENMRPITELLLPLVKNLCVKEYLGNDCLLLQMVLVSTLPEDMQPGPDFHGLPWEPIVLTALVGIATIAIFFWRTCLSVMLIFFSLVTENQLVEKIKTLIKEKTEILEKMSQYDQKIREAKESVQETQKQNTHLSDEAAGLKDTLKKLKETNNVLDDKVSSLHAKLEMEKEQNLKKQEQITETQKSLEKLQEVIVLHSVELSEVQIALNEAKLSEEKVKSELHRVQEENARLKKSKEQLLQEAEGWTERHAELSEQIKMHQKTQKDIEEALAYKDNEIEVLTNCIMQLKQLDADAELNGKKDEGNDLANEERSDTRNEKMKNQIKQMMDVSRVKTTLSIIEEDRDLLRSKLNDEIAARHELEEQIKKLEHDSCSFQTAKSQLESECITLQQKVEILTELYQQKEMALQKKLTQEEYERQEKEQKLSAADEKAILAVEEVKVYKQRIQEMEEELQKTERSYKNQIASHEKKAHDNWLIARSAERALAEEKREAANLRQKLIEVNQKVAALQRPLIVKPTPGRLDHQVPVRRGPLSRDGSFGPSPVSGGAPSPPLMMEPPVRPLSANPREGSRGELSAAVADGPPGPRRHSELSGRISAPDLGPAVTSLINCGPRLTIFLRLLPSLQQLDLCHLQFDLDLHLEHLMDLGLFLSLLCVVLLHPFRETIHLALPLE</sequence>
<accession>A0ACB8GAQ2</accession>
<reference evidence="1" key="1">
    <citation type="submission" date="2021-08" db="EMBL/GenBank/DDBJ databases">
        <title>The first chromosome-level gecko genome reveals the dynamic sex chromosomes of Neotropical dwarf geckos (Sphaerodactylidae: Sphaerodactylus).</title>
        <authorList>
            <person name="Pinto B.J."/>
            <person name="Keating S.E."/>
            <person name="Gamble T."/>
        </authorList>
    </citation>
    <scope>NUCLEOTIDE SEQUENCE</scope>
    <source>
        <strain evidence="1">TG3544</strain>
    </source>
</reference>
<name>A0ACB8GAQ2_9SAUR</name>
<protein>
    <submittedName>
        <fullName evidence="1">Uncharacterized protein</fullName>
    </submittedName>
</protein>
<dbReference type="EMBL" id="CM037614">
    <property type="protein sequence ID" value="KAH8016555.1"/>
    <property type="molecule type" value="Genomic_DNA"/>
</dbReference>